<dbReference type="EMBL" id="JAQQAF010000007">
    <property type="protein sequence ID" value="KAJ8470717.1"/>
    <property type="molecule type" value="Genomic_DNA"/>
</dbReference>
<accession>A0AAV8QGL6</accession>
<name>A0AAV8QGL6_ENSVE</name>
<comment type="caution">
    <text evidence="1">The sequence shown here is derived from an EMBL/GenBank/DDBJ whole genome shotgun (WGS) entry which is preliminary data.</text>
</comment>
<evidence type="ECO:0000313" key="1">
    <source>
        <dbReference type="EMBL" id="KAJ8470717.1"/>
    </source>
</evidence>
<organism evidence="1 2">
    <name type="scientific">Ensete ventricosum</name>
    <name type="common">Abyssinian banana</name>
    <name type="synonym">Musa ensete</name>
    <dbReference type="NCBI Taxonomy" id="4639"/>
    <lineage>
        <taxon>Eukaryota</taxon>
        <taxon>Viridiplantae</taxon>
        <taxon>Streptophyta</taxon>
        <taxon>Embryophyta</taxon>
        <taxon>Tracheophyta</taxon>
        <taxon>Spermatophyta</taxon>
        <taxon>Magnoliopsida</taxon>
        <taxon>Liliopsida</taxon>
        <taxon>Zingiberales</taxon>
        <taxon>Musaceae</taxon>
        <taxon>Ensete</taxon>
    </lineage>
</organism>
<evidence type="ECO:0000313" key="2">
    <source>
        <dbReference type="Proteomes" id="UP001222027"/>
    </source>
</evidence>
<keyword evidence="2" id="KW-1185">Reference proteome</keyword>
<dbReference type="AlphaFoldDB" id="A0AAV8QGL6"/>
<dbReference type="Proteomes" id="UP001222027">
    <property type="component" value="Unassembled WGS sequence"/>
</dbReference>
<reference evidence="1 2" key="1">
    <citation type="submission" date="2022-12" db="EMBL/GenBank/DDBJ databases">
        <title>Chromosome-scale assembly of the Ensete ventricosum genome.</title>
        <authorList>
            <person name="Dussert Y."/>
            <person name="Stocks J."/>
            <person name="Wendawek A."/>
            <person name="Woldeyes F."/>
            <person name="Nichols R.A."/>
            <person name="Borrell J.S."/>
        </authorList>
    </citation>
    <scope>NUCLEOTIDE SEQUENCE [LARGE SCALE GENOMIC DNA]</scope>
    <source>
        <strain evidence="2">cv. Maze</strain>
        <tissue evidence="1">Seeds</tissue>
    </source>
</reference>
<proteinExistence type="predicted"/>
<gene>
    <name evidence="1" type="ORF">OPV22_025060</name>
</gene>
<protein>
    <submittedName>
        <fullName evidence="1">Uncharacterized protein</fullName>
    </submittedName>
</protein>
<sequence>MQRMHGVGDGETSQEKAPSFLDLGRACFPAAKKRSPCTHRRQPPIGRCHPSADAKCYYTYMHASPSTCKLRAYDPKSKISWTTSCLCSSQVLSAICLEEETDAQFILSKHTTHLSIDVFIRIALDHQVFVCERFSASRHLADLRAD</sequence>